<dbReference type="Proteomes" id="UP000176923">
    <property type="component" value="Unassembled WGS sequence"/>
</dbReference>
<keyword evidence="1" id="KW-0732">Signal</keyword>
<accession>A0A1F5ZKG1</accession>
<dbReference type="InterPro" id="IPR017853">
    <property type="entry name" value="GH"/>
</dbReference>
<dbReference type="SUPFAM" id="SSF49464">
    <property type="entry name" value="Carboxypeptidase regulatory domain-like"/>
    <property type="match status" value="1"/>
</dbReference>
<dbReference type="InterPro" id="IPR008969">
    <property type="entry name" value="CarboxyPept-like_regulatory"/>
</dbReference>
<dbReference type="STRING" id="1798382.A3D77_04550"/>
<feature type="domain" description="Asl1-like glycosyl hydrolase catalytic" evidence="2">
    <location>
        <begin position="230"/>
        <end position="301"/>
    </location>
</feature>
<feature type="signal peptide" evidence="1">
    <location>
        <begin position="1"/>
        <end position="32"/>
    </location>
</feature>
<dbReference type="Gene3D" id="3.20.20.80">
    <property type="entry name" value="Glycosidases"/>
    <property type="match status" value="1"/>
</dbReference>
<proteinExistence type="predicted"/>
<evidence type="ECO:0000313" key="4">
    <source>
        <dbReference type="Proteomes" id="UP000176923"/>
    </source>
</evidence>
<evidence type="ECO:0000259" key="2">
    <source>
        <dbReference type="Pfam" id="PF11790"/>
    </source>
</evidence>
<evidence type="ECO:0000313" key="3">
    <source>
        <dbReference type="EMBL" id="OGG12582.1"/>
    </source>
</evidence>
<dbReference type="SUPFAM" id="SSF51445">
    <property type="entry name" value="(Trans)glycosidases"/>
    <property type="match status" value="1"/>
</dbReference>
<dbReference type="EMBL" id="MFJL01000044">
    <property type="protein sequence ID" value="OGG12582.1"/>
    <property type="molecule type" value="Genomic_DNA"/>
</dbReference>
<dbReference type="Gene3D" id="2.60.40.1120">
    <property type="entry name" value="Carboxypeptidase-like, regulatory domain"/>
    <property type="match status" value="1"/>
</dbReference>
<dbReference type="Pfam" id="PF11790">
    <property type="entry name" value="Glyco_hydro_cc"/>
    <property type="match status" value="1"/>
</dbReference>
<gene>
    <name evidence="3" type="ORF">A3D77_04550</name>
</gene>
<dbReference type="InterPro" id="IPR024655">
    <property type="entry name" value="Asl1_glyco_hydro_catalytic"/>
</dbReference>
<protein>
    <recommendedName>
        <fullName evidence="2">Asl1-like glycosyl hydrolase catalytic domain-containing protein</fullName>
    </recommendedName>
</protein>
<name>A0A1F5ZKG1_9BACT</name>
<evidence type="ECO:0000256" key="1">
    <source>
        <dbReference type="SAM" id="SignalP"/>
    </source>
</evidence>
<feature type="chain" id="PRO_5009522873" description="Asl1-like glycosyl hydrolase catalytic domain-containing protein" evidence="1">
    <location>
        <begin position="33"/>
        <end position="421"/>
    </location>
</feature>
<sequence length="421" mass="47696">MSLKKTVSKKIGTAFILLFALLYLSIPQTAHAGEPFQIWNYQCIDTMKTSRDRARQWAGDPHVESLISKEVTLVKNLGANCIAISTPYNEEFIPYLKIWSEEAHKQNLSVWFRGNFAEWEGWFEYPKNLTPEELLTKTAKFIASHSDLFKDGDAFDSCPECEGVGPWLLPRDTSLYLSFKIKQQEVARAAFKAIGKNIITNRLAVIGGRAKDYYDLKTAEALGNLVVIDHYVKTVDDMKTYVEYFDTKLKSKTFIGEFGAPIPDINGRMNETQQADFVESIFDYLYRQKNKVDGVNYWVLSDGTTALVNDDYTPKEVFSVIEKYYKPGQLTGTVKNSLGEEIAHAQVDIGNGEARLSTDSKGSYKSAVIKGKKSVEILSSDYISQTGIADIEKGKERTLNFVLIPKKKSVWYNIREFLHNL</sequence>
<organism evidence="3 4">
    <name type="scientific">Candidatus Gottesmanbacteria bacterium RIFCSPHIGHO2_02_FULL_39_11</name>
    <dbReference type="NCBI Taxonomy" id="1798382"/>
    <lineage>
        <taxon>Bacteria</taxon>
        <taxon>Candidatus Gottesmaniibacteriota</taxon>
    </lineage>
</organism>
<dbReference type="AlphaFoldDB" id="A0A1F5ZKG1"/>
<reference evidence="3 4" key="1">
    <citation type="journal article" date="2016" name="Nat. Commun.">
        <title>Thousands of microbial genomes shed light on interconnected biogeochemical processes in an aquifer system.</title>
        <authorList>
            <person name="Anantharaman K."/>
            <person name="Brown C.T."/>
            <person name="Hug L.A."/>
            <person name="Sharon I."/>
            <person name="Castelle C.J."/>
            <person name="Probst A.J."/>
            <person name="Thomas B.C."/>
            <person name="Singh A."/>
            <person name="Wilkins M.J."/>
            <person name="Karaoz U."/>
            <person name="Brodie E.L."/>
            <person name="Williams K.H."/>
            <person name="Hubbard S.S."/>
            <person name="Banfield J.F."/>
        </authorList>
    </citation>
    <scope>NUCLEOTIDE SEQUENCE [LARGE SCALE GENOMIC DNA]</scope>
</reference>
<comment type="caution">
    <text evidence="3">The sequence shown here is derived from an EMBL/GenBank/DDBJ whole genome shotgun (WGS) entry which is preliminary data.</text>
</comment>